<evidence type="ECO:0000256" key="7">
    <source>
        <dbReference type="ARBA" id="ARBA00023080"/>
    </source>
</evidence>
<organism evidence="12 13">
    <name type="scientific">Bremerella alba</name>
    <dbReference type="NCBI Taxonomy" id="980252"/>
    <lineage>
        <taxon>Bacteria</taxon>
        <taxon>Pseudomonadati</taxon>
        <taxon>Planctomycetota</taxon>
        <taxon>Planctomycetia</taxon>
        <taxon>Pirellulales</taxon>
        <taxon>Pirellulaceae</taxon>
        <taxon>Bremerella</taxon>
    </lineage>
</organism>
<comment type="function">
    <text evidence="10">Pyrophosphatase that catalyzes the hydrolysis of nucleoside triphosphates to their monophosphate derivatives, with a high preference for the non-canonical purine nucleotides XTP (xanthosine triphosphate), dITP (deoxyinosine triphosphate) and ITP. Seems to function as a house-cleaning enzyme that removes non-canonical purine nucleotides from the nucleotide pool, thus preventing their incorporation into DNA/RNA and avoiding chromosomal lesions.</text>
</comment>
<evidence type="ECO:0000313" key="12">
    <source>
        <dbReference type="EMBL" id="MBA2117174.1"/>
    </source>
</evidence>
<dbReference type="Gene3D" id="3.90.950.10">
    <property type="match status" value="1"/>
</dbReference>
<dbReference type="RefSeq" id="WP_207398557.1">
    <property type="nucleotide sequence ID" value="NZ_JABRWO010000013.1"/>
</dbReference>
<keyword evidence="4 10" id="KW-0547">Nucleotide-binding</keyword>
<dbReference type="GO" id="GO:0036220">
    <property type="term" value="F:ITP diphosphatase activity"/>
    <property type="evidence" value="ECO:0007669"/>
    <property type="project" value="UniProtKB-UniRule"/>
</dbReference>
<evidence type="ECO:0000256" key="1">
    <source>
        <dbReference type="ARBA" id="ARBA00008023"/>
    </source>
</evidence>
<dbReference type="SUPFAM" id="SSF52972">
    <property type="entry name" value="ITPase-like"/>
    <property type="match status" value="1"/>
</dbReference>
<evidence type="ECO:0000256" key="10">
    <source>
        <dbReference type="HAMAP-Rule" id="MF_01405"/>
    </source>
</evidence>
<dbReference type="GO" id="GO:0046872">
    <property type="term" value="F:metal ion binding"/>
    <property type="evidence" value="ECO:0007669"/>
    <property type="project" value="UniProtKB-KW"/>
</dbReference>
<dbReference type="GO" id="GO:0009117">
    <property type="term" value="P:nucleotide metabolic process"/>
    <property type="evidence" value="ECO:0007669"/>
    <property type="project" value="UniProtKB-KW"/>
</dbReference>
<feature type="active site" description="Proton acceptor" evidence="10">
    <location>
        <position position="77"/>
    </location>
</feature>
<evidence type="ECO:0000256" key="8">
    <source>
        <dbReference type="ARBA" id="ARBA00051875"/>
    </source>
</evidence>
<dbReference type="GO" id="GO:0035870">
    <property type="term" value="F:dITP diphosphatase activity"/>
    <property type="evidence" value="ECO:0007669"/>
    <property type="project" value="UniProtKB-UniRule"/>
</dbReference>
<proteinExistence type="inferred from homology"/>
<dbReference type="GO" id="GO:0017111">
    <property type="term" value="F:ribonucleoside triphosphate phosphatase activity"/>
    <property type="evidence" value="ECO:0007669"/>
    <property type="project" value="InterPro"/>
</dbReference>
<evidence type="ECO:0000256" key="6">
    <source>
        <dbReference type="ARBA" id="ARBA00022842"/>
    </source>
</evidence>
<evidence type="ECO:0000256" key="9">
    <source>
        <dbReference type="ARBA" id="ARBA00052017"/>
    </source>
</evidence>
<keyword evidence="6 10" id="KW-0460">Magnesium</keyword>
<dbReference type="GO" id="GO:0009146">
    <property type="term" value="P:purine nucleoside triphosphate catabolic process"/>
    <property type="evidence" value="ECO:0007669"/>
    <property type="project" value="UniProtKB-UniRule"/>
</dbReference>
<evidence type="ECO:0000313" key="13">
    <source>
        <dbReference type="Proteomes" id="UP000551616"/>
    </source>
</evidence>
<comment type="catalytic activity">
    <reaction evidence="8 10">
        <text>dITP + H2O = dIMP + diphosphate + H(+)</text>
        <dbReference type="Rhea" id="RHEA:28342"/>
        <dbReference type="ChEBI" id="CHEBI:15377"/>
        <dbReference type="ChEBI" id="CHEBI:15378"/>
        <dbReference type="ChEBI" id="CHEBI:33019"/>
        <dbReference type="ChEBI" id="CHEBI:61194"/>
        <dbReference type="ChEBI" id="CHEBI:61382"/>
        <dbReference type="EC" id="3.6.1.66"/>
    </reaction>
</comment>
<dbReference type="FunFam" id="3.90.950.10:FF:000001">
    <property type="entry name" value="dITP/XTP pyrophosphatase"/>
    <property type="match status" value="1"/>
</dbReference>
<dbReference type="GO" id="GO:0000166">
    <property type="term" value="F:nucleotide binding"/>
    <property type="evidence" value="ECO:0007669"/>
    <property type="project" value="UniProtKB-KW"/>
</dbReference>
<feature type="binding site" evidence="10">
    <location>
        <begin position="189"/>
        <end position="190"/>
    </location>
    <ligand>
        <name>substrate</name>
    </ligand>
</feature>
<keyword evidence="7 10" id="KW-0546">Nucleotide metabolism</keyword>
<keyword evidence="3 10" id="KW-0479">Metal-binding</keyword>
<dbReference type="Proteomes" id="UP000551616">
    <property type="component" value="Unassembled WGS sequence"/>
</dbReference>
<gene>
    <name evidence="12" type="primary">rdgB_2</name>
    <name evidence="12" type="ORF">HOV93_43700</name>
</gene>
<evidence type="ECO:0000256" key="11">
    <source>
        <dbReference type="RuleBase" id="RU003781"/>
    </source>
</evidence>
<feature type="binding site" evidence="10">
    <location>
        <begin position="161"/>
        <end position="164"/>
    </location>
    <ligand>
        <name>substrate</name>
    </ligand>
</feature>
<accession>A0A7V8V9F7</accession>
<comment type="subunit">
    <text evidence="2 10">Homodimer.</text>
</comment>
<dbReference type="CDD" id="cd00515">
    <property type="entry name" value="HAM1"/>
    <property type="match status" value="1"/>
</dbReference>
<comment type="caution">
    <text evidence="10">Lacks conserved residue(s) required for the propagation of feature annotation.</text>
</comment>
<reference evidence="12 13" key="1">
    <citation type="submission" date="2020-05" db="EMBL/GenBank/DDBJ databases">
        <title>Bremerella alba sp. nov., a novel planctomycete isolated from the surface of the macroalga Fucus spiralis.</title>
        <authorList>
            <person name="Godinho O."/>
            <person name="Botelho R."/>
            <person name="Albuquerque L."/>
            <person name="Wiegand S."/>
            <person name="Da Costa M.S."/>
            <person name="Lobo-Da-Cunha A."/>
            <person name="Jogler C."/>
            <person name="Lage O.M."/>
        </authorList>
    </citation>
    <scope>NUCLEOTIDE SEQUENCE [LARGE SCALE GENOMIC DNA]</scope>
    <source>
        <strain evidence="12 13">FF15</strain>
    </source>
</reference>
<comment type="cofactor">
    <cofactor evidence="10">
        <name>Mg(2+)</name>
        <dbReference type="ChEBI" id="CHEBI:18420"/>
    </cofactor>
    <text evidence="10">Binds 1 Mg(2+) ion per subunit.</text>
</comment>
<evidence type="ECO:0000256" key="4">
    <source>
        <dbReference type="ARBA" id="ARBA00022741"/>
    </source>
</evidence>
<dbReference type="PANTHER" id="PTHR11067:SF9">
    <property type="entry name" value="INOSINE TRIPHOSPHATE PYROPHOSPHATASE"/>
    <property type="match status" value="1"/>
</dbReference>
<feature type="binding site" evidence="10">
    <location>
        <position position="78"/>
    </location>
    <ligand>
        <name>substrate</name>
    </ligand>
</feature>
<protein>
    <recommendedName>
        <fullName evidence="10">dITP/XTP pyrophosphatase</fullName>
        <ecNumber evidence="10">3.6.1.66</ecNumber>
    </recommendedName>
    <alternativeName>
        <fullName evidence="10">Non-canonical purine NTP pyrophosphatase</fullName>
    </alternativeName>
    <alternativeName>
        <fullName evidence="10">Non-standard purine NTP pyrophosphatase</fullName>
    </alternativeName>
    <alternativeName>
        <fullName evidence="10">Nucleoside-triphosphate diphosphatase</fullName>
    </alternativeName>
    <alternativeName>
        <fullName evidence="10">Nucleoside-triphosphate pyrophosphatase</fullName>
        <shortName evidence="10">NTPase</shortName>
    </alternativeName>
</protein>
<comment type="caution">
    <text evidence="12">The sequence shown here is derived from an EMBL/GenBank/DDBJ whole genome shotgun (WGS) entry which is preliminary data.</text>
</comment>
<evidence type="ECO:0000256" key="5">
    <source>
        <dbReference type="ARBA" id="ARBA00022801"/>
    </source>
</evidence>
<comment type="catalytic activity">
    <reaction evidence="10">
        <text>ITP + H2O = IMP + diphosphate + H(+)</text>
        <dbReference type="Rhea" id="RHEA:29399"/>
        <dbReference type="ChEBI" id="CHEBI:15377"/>
        <dbReference type="ChEBI" id="CHEBI:15378"/>
        <dbReference type="ChEBI" id="CHEBI:33019"/>
        <dbReference type="ChEBI" id="CHEBI:58053"/>
        <dbReference type="ChEBI" id="CHEBI:61402"/>
        <dbReference type="EC" id="3.6.1.66"/>
    </reaction>
</comment>
<dbReference type="GO" id="GO:0005829">
    <property type="term" value="C:cytosol"/>
    <property type="evidence" value="ECO:0007669"/>
    <property type="project" value="TreeGrafter"/>
</dbReference>
<dbReference type="HAMAP" id="MF_01405">
    <property type="entry name" value="Non_canon_purine_NTPase"/>
    <property type="match status" value="1"/>
</dbReference>
<dbReference type="PANTHER" id="PTHR11067">
    <property type="entry name" value="INOSINE TRIPHOSPHATE PYROPHOSPHATASE/HAM1 PROTEIN"/>
    <property type="match status" value="1"/>
</dbReference>
<comment type="similarity">
    <text evidence="1 10 11">Belongs to the HAM1 NTPase family.</text>
</comment>
<dbReference type="InterPro" id="IPR002637">
    <property type="entry name" value="RdgB/HAM1"/>
</dbReference>
<dbReference type="EMBL" id="JABRWO010000013">
    <property type="protein sequence ID" value="MBA2117174.1"/>
    <property type="molecule type" value="Genomic_DNA"/>
</dbReference>
<keyword evidence="13" id="KW-1185">Reference proteome</keyword>
<keyword evidence="5 10" id="KW-0378">Hydrolase</keyword>
<name>A0A7V8V9F7_9BACT</name>
<dbReference type="Pfam" id="PF01725">
    <property type="entry name" value="Ham1p_like"/>
    <property type="match status" value="1"/>
</dbReference>
<sequence>MPTPLSECHELIVATSNPHKVRELTYLLQPLGLPVYPLPADIDLEPVKEDGNTLAENARKKACGYARQLQRWVIADDTGLQVDALAGKPGVRSARYAGDDAIMAMNLALLIEHMLDVPEEERSARFVCHLCVAAPDGGVALEAYGECHGKIGRQPIGEFGFGYDSVFLVQDGQQTLAELDQQRTAQLGHRGHAARSLIAAWPRG</sequence>
<evidence type="ECO:0000256" key="3">
    <source>
        <dbReference type="ARBA" id="ARBA00022723"/>
    </source>
</evidence>
<comment type="catalytic activity">
    <reaction evidence="9 10">
        <text>XTP + H2O = XMP + diphosphate + H(+)</text>
        <dbReference type="Rhea" id="RHEA:28610"/>
        <dbReference type="ChEBI" id="CHEBI:15377"/>
        <dbReference type="ChEBI" id="CHEBI:15378"/>
        <dbReference type="ChEBI" id="CHEBI:33019"/>
        <dbReference type="ChEBI" id="CHEBI:57464"/>
        <dbReference type="ChEBI" id="CHEBI:61314"/>
        <dbReference type="EC" id="3.6.1.66"/>
    </reaction>
</comment>
<dbReference type="AlphaFoldDB" id="A0A7V8V9F7"/>
<dbReference type="GO" id="GO:0036222">
    <property type="term" value="F:XTP diphosphatase activity"/>
    <property type="evidence" value="ECO:0007669"/>
    <property type="project" value="UniProtKB-UniRule"/>
</dbReference>
<dbReference type="EC" id="3.6.1.66" evidence="10"/>
<feature type="binding site" evidence="10">
    <location>
        <begin position="15"/>
        <end position="20"/>
    </location>
    <ligand>
        <name>substrate</name>
    </ligand>
</feature>
<dbReference type="InterPro" id="IPR029001">
    <property type="entry name" value="ITPase-like_fam"/>
</dbReference>
<dbReference type="NCBIfam" id="TIGR00042">
    <property type="entry name" value="RdgB/HAM1 family non-canonical purine NTP pyrophosphatase"/>
    <property type="match status" value="1"/>
</dbReference>
<dbReference type="InterPro" id="IPR020922">
    <property type="entry name" value="dITP/XTP_pyrophosphatase"/>
</dbReference>
<feature type="binding site" evidence="10">
    <location>
        <position position="77"/>
    </location>
    <ligand>
        <name>Mg(2+)</name>
        <dbReference type="ChEBI" id="CHEBI:18420"/>
    </ligand>
</feature>
<evidence type="ECO:0000256" key="2">
    <source>
        <dbReference type="ARBA" id="ARBA00011738"/>
    </source>
</evidence>